<name>A0A8H4R5B5_9AGAR</name>
<dbReference type="Pfam" id="PF00646">
    <property type="entry name" value="F-box"/>
    <property type="match status" value="1"/>
</dbReference>
<evidence type="ECO:0000313" key="4">
    <source>
        <dbReference type="Proteomes" id="UP000521872"/>
    </source>
</evidence>
<sequence length="793" mass="90752">MFPTELPAEIVILILSYLPIPSISSLRILSKEWLYFIDGNAQNRNTIYRNAAWIEGYIPDRTSMLDEIGPKEDGTGLFSERTMHGVEDWKDFCKRRRTNARAWAGRAPSIIMPSPRQGEDATSKPSHHTRVHRIKVDEQAGITMATTQMGGFIVRDLETDEVLWELPTWYVRPFAHLEYGRGFMIFDRDDGNKEVWRREAVPYERPADFDITSKPDERQENVVNYLVHLSSNTANFKGRFTPHAVLNMPEPTRAYRFVYPTLLVASLERAYLWDVTSGTTVQVIENIQVIRGPEHATQWLDDQVQEQSEEDGEESQVPQEISEVADALFGSLPPEPATAGDAGEMDADDDDDDDDDGSMQLPQFLGLVRYVDLSERHVFFAGRYLVRVFSRETGKCILDIPSIRWRYGRWRWEVRSKLYCDDDCDTYEKARKEGREAVRVPLKFSYEEYSRSMRNLVDQFVAVHVSEDGKHLVAMLSGSRLVVIHHFEELAKRNPPLDTALPTTPPPRSPSAAGLASMAAISALSTTSSPASQQGPGQRPIQVRLTRRQFRMMKRALRLAHKRLEEKRDRDIFEHTMDIQLGPPAMSCSVYLAYENGRIGVVTTNSVYVVIPEIPTLSPTVSDSNLNDHQRIMLNLENDFSRRASSNHHHSSTSTSTNTIYAPYLQITRFPFFSNPSWLTEISCLMMSDTGLYVNWNFRWPLSEVDLDDIDVYPAMSEEEVDREKKKMLRDTWEMFYEGHLEDYETDEGSRYLVFANGDMYVAPAAIDHDESDVSTIYSVNFLPRPGSLSPEF</sequence>
<dbReference type="AlphaFoldDB" id="A0A8H4R5B5"/>
<dbReference type="SMART" id="SM00256">
    <property type="entry name" value="FBOX"/>
    <property type="match status" value="1"/>
</dbReference>
<evidence type="ECO:0000259" key="2">
    <source>
        <dbReference type="PROSITE" id="PS50181"/>
    </source>
</evidence>
<protein>
    <recommendedName>
        <fullName evidence="2">F-box domain-containing protein</fullName>
    </recommendedName>
</protein>
<keyword evidence="4" id="KW-1185">Reference proteome</keyword>
<dbReference type="SUPFAM" id="SSF50998">
    <property type="entry name" value="Quinoprotein alcohol dehydrogenase-like"/>
    <property type="match status" value="1"/>
</dbReference>
<organism evidence="3 4">
    <name type="scientific">Agrocybe pediades</name>
    <dbReference type="NCBI Taxonomy" id="84607"/>
    <lineage>
        <taxon>Eukaryota</taxon>
        <taxon>Fungi</taxon>
        <taxon>Dikarya</taxon>
        <taxon>Basidiomycota</taxon>
        <taxon>Agaricomycotina</taxon>
        <taxon>Agaricomycetes</taxon>
        <taxon>Agaricomycetidae</taxon>
        <taxon>Agaricales</taxon>
        <taxon>Agaricineae</taxon>
        <taxon>Strophariaceae</taxon>
        <taxon>Agrocybe</taxon>
    </lineage>
</organism>
<dbReference type="Proteomes" id="UP000521872">
    <property type="component" value="Unassembled WGS sequence"/>
</dbReference>
<dbReference type="InterPro" id="IPR036047">
    <property type="entry name" value="F-box-like_dom_sf"/>
</dbReference>
<evidence type="ECO:0000313" key="3">
    <source>
        <dbReference type="EMBL" id="KAF4623168.1"/>
    </source>
</evidence>
<feature type="region of interest" description="Disordered" evidence="1">
    <location>
        <begin position="495"/>
        <end position="515"/>
    </location>
</feature>
<dbReference type="Gene3D" id="1.20.1280.50">
    <property type="match status" value="1"/>
</dbReference>
<dbReference type="CDD" id="cd09917">
    <property type="entry name" value="F-box_SF"/>
    <property type="match status" value="1"/>
</dbReference>
<feature type="region of interest" description="Disordered" evidence="1">
    <location>
        <begin position="111"/>
        <end position="131"/>
    </location>
</feature>
<reference evidence="3 4" key="1">
    <citation type="submission" date="2019-12" db="EMBL/GenBank/DDBJ databases">
        <authorList>
            <person name="Floudas D."/>
            <person name="Bentzer J."/>
            <person name="Ahren D."/>
            <person name="Johansson T."/>
            <person name="Persson P."/>
            <person name="Tunlid A."/>
        </authorList>
    </citation>
    <scope>NUCLEOTIDE SEQUENCE [LARGE SCALE GENOMIC DNA]</scope>
    <source>
        <strain evidence="3 4">CBS 102.39</strain>
    </source>
</reference>
<feature type="compositionally biased region" description="Acidic residues" evidence="1">
    <location>
        <begin position="343"/>
        <end position="357"/>
    </location>
</feature>
<feature type="region of interest" description="Disordered" evidence="1">
    <location>
        <begin position="332"/>
        <end position="358"/>
    </location>
</feature>
<proteinExistence type="predicted"/>
<feature type="domain" description="F-box" evidence="2">
    <location>
        <begin position="1"/>
        <end position="51"/>
    </location>
</feature>
<dbReference type="PROSITE" id="PS50181">
    <property type="entry name" value="FBOX"/>
    <property type="match status" value="1"/>
</dbReference>
<evidence type="ECO:0000256" key="1">
    <source>
        <dbReference type="SAM" id="MobiDB-lite"/>
    </source>
</evidence>
<dbReference type="EMBL" id="JAACJL010000001">
    <property type="protein sequence ID" value="KAF4623168.1"/>
    <property type="molecule type" value="Genomic_DNA"/>
</dbReference>
<accession>A0A8H4R5B5</accession>
<gene>
    <name evidence="3" type="ORF">D9613_001312</name>
</gene>
<dbReference type="InterPro" id="IPR001810">
    <property type="entry name" value="F-box_dom"/>
</dbReference>
<comment type="caution">
    <text evidence="3">The sequence shown here is derived from an EMBL/GenBank/DDBJ whole genome shotgun (WGS) entry which is preliminary data.</text>
</comment>
<dbReference type="SUPFAM" id="SSF81383">
    <property type="entry name" value="F-box domain"/>
    <property type="match status" value="1"/>
</dbReference>
<dbReference type="InterPro" id="IPR011047">
    <property type="entry name" value="Quinoprotein_ADH-like_sf"/>
</dbReference>